<accession>A0AAV1ADG2</accession>
<gene>
    <name evidence="2" type="ORF">VFH_IV013200</name>
    <name evidence="3" type="ORF">VFH_IV089640</name>
</gene>
<dbReference type="Proteomes" id="UP001157006">
    <property type="component" value="Chromosome 4"/>
</dbReference>
<reference evidence="3 4" key="1">
    <citation type="submission" date="2023-01" db="EMBL/GenBank/DDBJ databases">
        <authorList>
            <person name="Kreplak J."/>
        </authorList>
    </citation>
    <scope>NUCLEOTIDE SEQUENCE [LARGE SCALE GENOMIC DNA]</scope>
</reference>
<evidence type="ECO:0000313" key="4">
    <source>
        <dbReference type="Proteomes" id="UP001157006"/>
    </source>
</evidence>
<proteinExistence type="predicted"/>
<dbReference type="EMBL" id="OX451739">
    <property type="protein sequence ID" value="CAI8606922.1"/>
    <property type="molecule type" value="Genomic_DNA"/>
</dbReference>
<dbReference type="EMBL" id="OX451739">
    <property type="protein sequence ID" value="CAI8608515.1"/>
    <property type="molecule type" value="Genomic_DNA"/>
</dbReference>
<evidence type="ECO:0000313" key="3">
    <source>
        <dbReference type="EMBL" id="CAI8608515.1"/>
    </source>
</evidence>
<keyword evidence="4" id="KW-1185">Reference proteome</keyword>
<evidence type="ECO:0000313" key="2">
    <source>
        <dbReference type="EMBL" id="CAI8606922.1"/>
    </source>
</evidence>
<sequence>MHLVGWDKVPLRKRDGGLGIRTTREANNAILAKAGRKETASRGYNTSLLFTSAGDQLPFLSPSCYRSLIVLQDRNEVARQHSGETRCKGTLKSPNAYPDPAALDPP</sequence>
<evidence type="ECO:0000256" key="1">
    <source>
        <dbReference type="SAM" id="MobiDB-lite"/>
    </source>
</evidence>
<protein>
    <submittedName>
        <fullName evidence="3">Uncharacterized protein</fullName>
    </submittedName>
</protein>
<name>A0AAV1ADG2_VICFA</name>
<organism evidence="3 4">
    <name type="scientific">Vicia faba</name>
    <name type="common">Broad bean</name>
    <name type="synonym">Faba vulgaris</name>
    <dbReference type="NCBI Taxonomy" id="3906"/>
    <lineage>
        <taxon>Eukaryota</taxon>
        <taxon>Viridiplantae</taxon>
        <taxon>Streptophyta</taxon>
        <taxon>Embryophyta</taxon>
        <taxon>Tracheophyta</taxon>
        <taxon>Spermatophyta</taxon>
        <taxon>Magnoliopsida</taxon>
        <taxon>eudicotyledons</taxon>
        <taxon>Gunneridae</taxon>
        <taxon>Pentapetalae</taxon>
        <taxon>rosids</taxon>
        <taxon>fabids</taxon>
        <taxon>Fabales</taxon>
        <taxon>Fabaceae</taxon>
        <taxon>Papilionoideae</taxon>
        <taxon>50 kb inversion clade</taxon>
        <taxon>NPAAA clade</taxon>
        <taxon>Hologalegina</taxon>
        <taxon>IRL clade</taxon>
        <taxon>Fabeae</taxon>
        <taxon>Vicia</taxon>
    </lineage>
</organism>
<dbReference type="AlphaFoldDB" id="A0AAV1ADG2"/>
<feature type="region of interest" description="Disordered" evidence="1">
    <location>
        <begin position="79"/>
        <end position="106"/>
    </location>
</feature>